<name>A0A3E0U4X6_9GAMM</name>
<dbReference type="AlphaFoldDB" id="A0A3E0U4X6"/>
<dbReference type="RefSeq" id="WP_116017280.1">
    <property type="nucleotide sequence ID" value="NZ_QUOT01000001.1"/>
</dbReference>
<evidence type="ECO:0000313" key="3">
    <source>
        <dbReference type="Proteomes" id="UP000256899"/>
    </source>
</evidence>
<feature type="compositionally biased region" description="Basic residues" evidence="1">
    <location>
        <begin position="90"/>
        <end position="99"/>
    </location>
</feature>
<evidence type="ECO:0000256" key="1">
    <source>
        <dbReference type="SAM" id="MobiDB-lite"/>
    </source>
</evidence>
<evidence type="ECO:0000313" key="2">
    <source>
        <dbReference type="EMBL" id="REL32008.1"/>
    </source>
</evidence>
<comment type="caution">
    <text evidence="2">The sequence shown here is derived from an EMBL/GenBank/DDBJ whole genome shotgun (WGS) entry which is preliminary data.</text>
</comment>
<dbReference type="Gene3D" id="3.30.590.10">
    <property type="entry name" value="Glutamine synthetase/guanido kinase, catalytic domain"/>
    <property type="match status" value="1"/>
</dbReference>
<accession>A0A3E0U4X6</accession>
<feature type="compositionally biased region" description="Polar residues" evidence="1">
    <location>
        <begin position="56"/>
        <end position="80"/>
    </location>
</feature>
<keyword evidence="3" id="KW-1185">Reference proteome</keyword>
<sequence length="457" mass="50955">MNQKLSKKPYQTNREDGMTTSALARRAITIFQDHIEALGYKPLVHFELEGCCHSSQNSASQAPFNRTLSGTKAGTKTGNKLATAAELSHRKSASHRGREHTRERKLSSEHFVHINKALKHAGIEGQLVAEYWHNQWEYVSLFAGQSPLKEAQNLAQAMQLLPKLFAQHGFDQTLIKPVVWSGDQGQLALGSKNIFTEKARAVHIPNAIQVNVSVLDSDGENLVARDNFGELLQRCFLNTSLANCLLFMPEPDAFERLALKNKYGLAQELCSPTDISGGHQGSIALYKERGKHNQPMGVEVILYDQHSQALLSEQNWQKTARVEHRLGSASMAYDPYVNVVFALANLVDALEAYHNDKGRALLATPFIEQALPVQMYSRIKEHHLNNGLDNKCTTKQAQEPSAYELFAGSDWLAKRINRSGQALNKSNLLHRELGEQLTRSVLTKYQPNNNIALLTTG</sequence>
<dbReference type="EMBL" id="QUOT01000001">
    <property type="protein sequence ID" value="REL32008.1"/>
    <property type="molecule type" value="Genomic_DNA"/>
</dbReference>
<protein>
    <submittedName>
        <fullName evidence="2">Uncharacterized protein</fullName>
    </submittedName>
</protein>
<dbReference type="Proteomes" id="UP000256899">
    <property type="component" value="Unassembled WGS sequence"/>
</dbReference>
<gene>
    <name evidence="2" type="ORF">DXX94_15510</name>
</gene>
<feature type="region of interest" description="Disordered" evidence="1">
    <location>
        <begin position="56"/>
        <end position="106"/>
    </location>
</feature>
<reference evidence="3" key="1">
    <citation type="submission" date="2018-08" db="EMBL/GenBank/DDBJ databases">
        <title>Thalassotalea euphylliae genome.</title>
        <authorList>
            <person name="Summers S."/>
            <person name="Rice S.A."/>
            <person name="Freckelton M.L."/>
            <person name="Nedved B.T."/>
            <person name="Hadfield M.G."/>
        </authorList>
    </citation>
    <scope>NUCLEOTIDE SEQUENCE [LARGE SCALE GENOMIC DNA]</scope>
    <source>
        <strain evidence="3">H3</strain>
    </source>
</reference>
<organism evidence="2 3">
    <name type="scientific">Thalassotalea euphylliae</name>
    <dbReference type="NCBI Taxonomy" id="1655234"/>
    <lineage>
        <taxon>Bacteria</taxon>
        <taxon>Pseudomonadati</taxon>
        <taxon>Pseudomonadota</taxon>
        <taxon>Gammaproteobacteria</taxon>
        <taxon>Alteromonadales</taxon>
        <taxon>Colwelliaceae</taxon>
        <taxon>Thalassotalea</taxon>
    </lineage>
</organism>
<proteinExistence type="predicted"/>